<sequence>MGGTPQVRASHWSVQSSKTPIPESTEKNKRNHRGTKGANQTPSAGIFHVFYPSFHRSLYLQLTRFQWCEV</sequence>
<organism evidence="2 3">
    <name type="scientific">Pleuronectes platessa</name>
    <name type="common">European plaice</name>
    <dbReference type="NCBI Taxonomy" id="8262"/>
    <lineage>
        <taxon>Eukaryota</taxon>
        <taxon>Metazoa</taxon>
        <taxon>Chordata</taxon>
        <taxon>Craniata</taxon>
        <taxon>Vertebrata</taxon>
        <taxon>Euteleostomi</taxon>
        <taxon>Actinopterygii</taxon>
        <taxon>Neopterygii</taxon>
        <taxon>Teleostei</taxon>
        <taxon>Neoteleostei</taxon>
        <taxon>Acanthomorphata</taxon>
        <taxon>Carangaria</taxon>
        <taxon>Pleuronectiformes</taxon>
        <taxon>Pleuronectoidei</taxon>
        <taxon>Pleuronectidae</taxon>
        <taxon>Pleuronectes</taxon>
    </lineage>
</organism>
<evidence type="ECO:0000313" key="3">
    <source>
        <dbReference type="Proteomes" id="UP001153269"/>
    </source>
</evidence>
<keyword evidence="3" id="KW-1185">Reference proteome</keyword>
<comment type="caution">
    <text evidence="2">The sequence shown here is derived from an EMBL/GenBank/DDBJ whole genome shotgun (WGS) entry which is preliminary data.</text>
</comment>
<dbReference type="Proteomes" id="UP001153269">
    <property type="component" value="Unassembled WGS sequence"/>
</dbReference>
<name>A0A9N7TMI4_PLEPL</name>
<proteinExistence type="predicted"/>
<feature type="region of interest" description="Disordered" evidence="1">
    <location>
        <begin position="1"/>
        <end position="43"/>
    </location>
</feature>
<evidence type="ECO:0000313" key="2">
    <source>
        <dbReference type="EMBL" id="CAB1414864.1"/>
    </source>
</evidence>
<dbReference type="EMBL" id="CADEAL010000125">
    <property type="protein sequence ID" value="CAB1414864.1"/>
    <property type="molecule type" value="Genomic_DNA"/>
</dbReference>
<evidence type="ECO:0000256" key="1">
    <source>
        <dbReference type="SAM" id="MobiDB-lite"/>
    </source>
</evidence>
<gene>
    <name evidence="2" type="ORF">PLEPLA_LOCUS2576</name>
</gene>
<accession>A0A9N7TMI4</accession>
<dbReference type="AlphaFoldDB" id="A0A9N7TMI4"/>
<reference evidence="2" key="1">
    <citation type="submission" date="2020-03" db="EMBL/GenBank/DDBJ databases">
        <authorList>
            <person name="Weist P."/>
        </authorList>
    </citation>
    <scope>NUCLEOTIDE SEQUENCE</scope>
</reference>
<protein>
    <submittedName>
        <fullName evidence="2">Uncharacterized protein</fullName>
    </submittedName>
</protein>